<evidence type="ECO:0000256" key="4">
    <source>
        <dbReference type="HAMAP-Rule" id="MF_00636"/>
    </source>
</evidence>
<name>A0AAE3L5X4_9GAMM</name>
<dbReference type="PANTHER" id="PTHR30448">
    <property type="entry name" value="RNASE ADAPTER PROTEIN RAPZ"/>
    <property type="match status" value="1"/>
</dbReference>
<feature type="binding site" evidence="4">
    <location>
        <begin position="66"/>
        <end position="69"/>
    </location>
    <ligand>
        <name>GTP</name>
        <dbReference type="ChEBI" id="CHEBI:37565"/>
    </ligand>
</feature>
<keyword evidence="3 4" id="KW-0342">GTP-binding</keyword>
<keyword evidence="1 4" id="KW-0547">Nucleotide-binding</keyword>
<evidence type="ECO:0000256" key="3">
    <source>
        <dbReference type="ARBA" id="ARBA00023134"/>
    </source>
</evidence>
<organism evidence="7 8">
    <name type="scientific">Methylohalomonas lacus</name>
    <dbReference type="NCBI Taxonomy" id="398773"/>
    <lineage>
        <taxon>Bacteria</taxon>
        <taxon>Pseudomonadati</taxon>
        <taxon>Pseudomonadota</taxon>
        <taxon>Gammaproteobacteria</taxon>
        <taxon>Methylohalomonadales</taxon>
        <taxon>Methylohalomonadaceae</taxon>
        <taxon>Methylohalomonas</taxon>
    </lineage>
</organism>
<dbReference type="GO" id="GO:0005524">
    <property type="term" value="F:ATP binding"/>
    <property type="evidence" value="ECO:0007669"/>
    <property type="project" value="UniProtKB-UniRule"/>
</dbReference>
<dbReference type="NCBIfam" id="NF003828">
    <property type="entry name" value="PRK05416.1"/>
    <property type="match status" value="1"/>
</dbReference>
<dbReference type="EMBL" id="JANUCT010000017">
    <property type="protein sequence ID" value="MCS3904212.1"/>
    <property type="molecule type" value="Genomic_DNA"/>
</dbReference>
<evidence type="ECO:0000313" key="7">
    <source>
        <dbReference type="EMBL" id="MCS3904212.1"/>
    </source>
</evidence>
<keyword evidence="2 4" id="KW-0067">ATP-binding</keyword>
<gene>
    <name evidence="7" type="ORF">J2T55_002247</name>
</gene>
<protein>
    <submittedName>
        <fullName evidence="7">UPF0042 nucleotide-binding protein</fullName>
    </submittedName>
</protein>
<dbReference type="InterPro" id="IPR027417">
    <property type="entry name" value="P-loop_NTPase"/>
</dbReference>
<evidence type="ECO:0000256" key="1">
    <source>
        <dbReference type="ARBA" id="ARBA00022741"/>
    </source>
</evidence>
<dbReference type="PIRSF" id="PIRSF005052">
    <property type="entry name" value="P-loopkin"/>
    <property type="match status" value="1"/>
</dbReference>
<proteinExistence type="inferred from homology"/>
<feature type="domain" description="RapZ-like N-terminal" evidence="5">
    <location>
        <begin position="9"/>
        <end position="164"/>
    </location>
</feature>
<evidence type="ECO:0000313" key="8">
    <source>
        <dbReference type="Proteomes" id="UP001204445"/>
    </source>
</evidence>
<evidence type="ECO:0000259" key="5">
    <source>
        <dbReference type="Pfam" id="PF03668"/>
    </source>
</evidence>
<dbReference type="GO" id="GO:0005525">
    <property type="term" value="F:GTP binding"/>
    <property type="evidence" value="ECO:0007669"/>
    <property type="project" value="UniProtKB-UniRule"/>
</dbReference>
<feature type="domain" description="RapZ C-terminal" evidence="6">
    <location>
        <begin position="172"/>
        <end position="290"/>
    </location>
</feature>
<dbReference type="RefSeq" id="WP_259056704.1">
    <property type="nucleotide sequence ID" value="NZ_JANUCT010000017.1"/>
</dbReference>
<feature type="binding site" evidence="4">
    <location>
        <begin position="14"/>
        <end position="21"/>
    </location>
    <ligand>
        <name>ATP</name>
        <dbReference type="ChEBI" id="CHEBI:30616"/>
    </ligand>
</feature>
<dbReference type="Proteomes" id="UP001204445">
    <property type="component" value="Unassembled WGS sequence"/>
</dbReference>
<accession>A0AAE3L5X4</accession>
<sequence>MTEAKQRRVIIVSGLSGAGKTVALNTLEDLDYYCIDNLPASLLVSILDRLEQGYPLFANRLALGIDARNPEQELTTLPGTIQSLREHGISTELIFIEATDDVLTRRFSETRRKHPLSSNQVNLTEALRKERGLMGPLSEAADLRIDTSHTQLHELRDLVRERIARRAPNALSLQLTSFGYKLGLPRDADFAFDVRCLPNPHWNQELRPYTGRDDPVIQFLEAQPQVETMLQQIRGFLETWIPQFEADNRSYLTVAIGCTGGQHRSVYMVEKLSRFFMEQGKTTLVRHRDI</sequence>
<dbReference type="InterPro" id="IPR053931">
    <property type="entry name" value="RapZ_C"/>
</dbReference>
<dbReference type="PANTHER" id="PTHR30448:SF0">
    <property type="entry name" value="RNASE ADAPTER PROTEIN RAPZ"/>
    <property type="match status" value="1"/>
</dbReference>
<comment type="caution">
    <text evidence="7">The sequence shown here is derived from an EMBL/GenBank/DDBJ whole genome shotgun (WGS) entry which is preliminary data.</text>
</comment>
<dbReference type="InterPro" id="IPR005337">
    <property type="entry name" value="RapZ-like"/>
</dbReference>
<dbReference type="HAMAP" id="MF_00636">
    <property type="entry name" value="RapZ_like"/>
    <property type="match status" value="1"/>
</dbReference>
<keyword evidence="8" id="KW-1185">Reference proteome</keyword>
<dbReference type="SUPFAM" id="SSF52540">
    <property type="entry name" value="P-loop containing nucleoside triphosphate hydrolases"/>
    <property type="match status" value="1"/>
</dbReference>
<reference evidence="7" key="1">
    <citation type="submission" date="2022-08" db="EMBL/GenBank/DDBJ databases">
        <title>Genomic Encyclopedia of Type Strains, Phase III (KMG-III): the genomes of soil and plant-associated and newly described type strains.</title>
        <authorList>
            <person name="Whitman W."/>
        </authorList>
    </citation>
    <scope>NUCLEOTIDE SEQUENCE</scope>
    <source>
        <strain evidence="7">HMT 1</strain>
    </source>
</reference>
<dbReference type="AlphaFoldDB" id="A0AAE3L5X4"/>
<dbReference type="Pfam" id="PF03668">
    <property type="entry name" value="RapZ-like_N"/>
    <property type="match status" value="1"/>
</dbReference>
<dbReference type="Pfam" id="PF22740">
    <property type="entry name" value="PapZ_C"/>
    <property type="match status" value="1"/>
</dbReference>
<evidence type="ECO:0000259" key="6">
    <source>
        <dbReference type="Pfam" id="PF22740"/>
    </source>
</evidence>
<dbReference type="InterPro" id="IPR053930">
    <property type="entry name" value="RapZ-like_N"/>
</dbReference>
<evidence type="ECO:0000256" key="2">
    <source>
        <dbReference type="ARBA" id="ARBA00022840"/>
    </source>
</evidence>